<dbReference type="GO" id="GO:0005524">
    <property type="term" value="F:ATP binding"/>
    <property type="evidence" value="ECO:0007669"/>
    <property type="project" value="UniProtKB-KW"/>
</dbReference>
<evidence type="ECO:0000313" key="6">
    <source>
        <dbReference type="Proteomes" id="UP000230586"/>
    </source>
</evidence>
<accession>A0A2M6XSY4</accession>
<protein>
    <recommendedName>
        <fullName evidence="4">PEP-utilising enzyme mobile domain-containing protein</fullName>
    </recommendedName>
</protein>
<organism evidence="5 6">
    <name type="scientific">Candidatus Kuenenbacteria bacterium CG08_land_8_20_14_0_20_37_23</name>
    <dbReference type="NCBI Taxonomy" id="1974617"/>
    <lineage>
        <taxon>Bacteria</taxon>
        <taxon>Candidatus Kueneniibacteriota</taxon>
    </lineage>
</organism>
<proteinExistence type="inferred from homology"/>
<dbReference type="PANTHER" id="PTHR43030:SF1">
    <property type="entry name" value="PHOSPHOENOLPYRUVATE SYNTHASE"/>
    <property type="match status" value="1"/>
</dbReference>
<dbReference type="InterPro" id="IPR036637">
    <property type="entry name" value="Phosphohistidine_dom_sf"/>
</dbReference>
<dbReference type="AlphaFoldDB" id="A0A2M6XSY4"/>
<dbReference type="Gene3D" id="3.50.30.10">
    <property type="entry name" value="Phosphohistidine domain"/>
    <property type="match status" value="1"/>
</dbReference>
<dbReference type="InterPro" id="IPR018274">
    <property type="entry name" value="PEP_util_AS"/>
</dbReference>
<reference evidence="6" key="1">
    <citation type="submission" date="2017-09" db="EMBL/GenBank/DDBJ databases">
        <title>Depth-based differentiation of microbial function through sediment-hosted aquifers and enrichment of novel symbionts in the deep terrestrial subsurface.</title>
        <authorList>
            <person name="Probst A.J."/>
            <person name="Ladd B."/>
            <person name="Jarett J.K."/>
            <person name="Geller-Mcgrath D.E."/>
            <person name="Sieber C.M.K."/>
            <person name="Emerson J.B."/>
            <person name="Anantharaman K."/>
            <person name="Thomas B.C."/>
            <person name="Malmstrom R."/>
            <person name="Stieglmeier M."/>
            <person name="Klingl A."/>
            <person name="Woyke T."/>
            <person name="Ryan C.M."/>
            <person name="Banfield J.F."/>
        </authorList>
    </citation>
    <scope>NUCLEOTIDE SEQUENCE [LARGE SCALE GENOMIC DNA]</scope>
</reference>
<evidence type="ECO:0000259" key="4">
    <source>
        <dbReference type="Pfam" id="PF00391"/>
    </source>
</evidence>
<sequence>MEQAVSKRIYQQIKNKTSQGAEKYFRQLTAFLRDTYSLGEEKDLLQIDVRLKKPLTNLRDFHSHPLYHDLKQHHQKHSWMGMTLVLGKPLTLLYYFKRLKKEYGTAKITLRHINQRKKTYRRQWLETAYALKFDKSLMRSAQLLMWIRDRRFMGLTRGAYHQRKLFGAIAHKLNLEQDQIFYLLPAEMKSVLLKRKKLNRRLIKQRQKEYALVTHAGHTGPVMVGYQLNKVREMVLLKNIDYNTKEIRGICANPGKVKARVMIILDNDVFWKFQTGDILVANMTTPDYVPIMKKASAIITDMGGITCHAAIISRELGIPCIVGTKIATQVLKDGDLVEVGAERGVVTKLK</sequence>
<keyword evidence="2" id="KW-0547">Nucleotide-binding</keyword>
<keyword evidence="3" id="KW-0067">ATP-binding</keyword>
<dbReference type="SUPFAM" id="SSF52009">
    <property type="entry name" value="Phosphohistidine domain"/>
    <property type="match status" value="1"/>
</dbReference>
<evidence type="ECO:0000256" key="2">
    <source>
        <dbReference type="ARBA" id="ARBA00022741"/>
    </source>
</evidence>
<comment type="similarity">
    <text evidence="1">Belongs to the PEP-utilizing enzyme family.</text>
</comment>
<dbReference type="Proteomes" id="UP000230586">
    <property type="component" value="Unassembled WGS sequence"/>
</dbReference>
<dbReference type="PROSITE" id="PS00370">
    <property type="entry name" value="PEP_ENZYMES_PHOS_SITE"/>
    <property type="match status" value="1"/>
</dbReference>
<dbReference type="Pfam" id="PF00391">
    <property type="entry name" value="PEP-utilizers"/>
    <property type="match status" value="1"/>
</dbReference>
<dbReference type="EMBL" id="PEXX01000030">
    <property type="protein sequence ID" value="PIU10748.1"/>
    <property type="molecule type" value="Genomic_DNA"/>
</dbReference>
<evidence type="ECO:0000256" key="1">
    <source>
        <dbReference type="ARBA" id="ARBA00007837"/>
    </source>
</evidence>
<comment type="caution">
    <text evidence="5">The sequence shown here is derived from an EMBL/GenBank/DDBJ whole genome shotgun (WGS) entry which is preliminary data.</text>
</comment>
<dbReference type="InterPro" id="IPR006319">
    <property type="entry name" value="PEP_synth"/>
</dbReference>
<evidence type="ECO:0000313" key="5">
    <source>
        <dbReference type="EMBL" id="PIU10748.1"/>
    </source>
</evidence>
<evidence type="ECO:0000256" key="3">
    <source>
        <dbReference type="ARBA" id="ARBA00022840"/>
    </source>
</evidence>
<dbReference type="PANTHER" id="PTHR43030">
    <property type="entry name" value="PHOSPHOENOLPYRUVATE SYNTHASE"/>
    <property type="match status" value="1"/>
</dbReference>
<feature type="domain" description="PEP-utilising enzyme mobile" evidence="4">
    <location>
        <begin position="273"/>
        <end position="344"/>
    </location>
</feature>
<gene>
    <name evidence="5" type="ORF">COT27_01540</name>
</gene>
<dbReference type="InterPro" id="IPR008279">
    <property type="entry name" value="PEP-util_enz_mobile_dom"/>
</dbReference>
<dbReference type="GO" id="GO:0008986">
    <property type="term" value="F:pyruvate, water dikinase activity"/>
    <property type="evidence" value="ECO:0007669"/>
    <property type="project" value="InterPro"/>
</dbReference>
<name>A0A2M6XSY4_9BACT</name>